<reference evidence="8" key="1">
    <citation type="submission" date="2016-10" db="EMBL/GenBank/DDBJ databases">
        <authorList>
            <person name="Varghese N."/>
            <person name="Submissions S."/>
        </authorList>
    </citation>
    <scope>NUCLEOTIDE SEQUENCE [LARGE SCALE GENOMIC DNA]</scope>
    <source>
        <strain evidence="8">DSM 11593</strain>
    </source>
</reference>
<evidence type="ECO:0000259" key="6">
    <source>
        <dbReference type="PROSITE" id="PS51063"/>
    </source>
</evidence>
<keyword evidence="3" id="KW-0804">Transcription</keyword>
<protein>
    <submittedName>
        <fullName evidence="7">CRP/FNR family transcriptional regulator, transcriptional activator FtrB</fullName>
    </submittedName>
</protein>
<dbReference type="PANTHER" id="PTHR24567">
    <property type="entry name" value="CRP FAMILY TRANSCRIPTIONAL REGULATORY PROTEIN"/>
    <property type="match status" value="1"/>
</dbReference>
<feature type="region of interest" description="Disordered" evidence="4">
    <location>
        <begin position="1"/>
        <end position="27"/>
    </location>
</feature>
<evidence type="ECO:0000313" key="7">
    <source>
        <dbReference type="EMBL" id="SEI05451.1"/>
    </source>
</evidence>
<proteinExistence type="predicted"/>
<evidence type="ECO:0000256" key="1">
    <source>
        <dbReference type="ARBA" id="ARBA00023015"/>
    </source>
</evidence>
<dbReference type="Gene3D" id="1.10.10.10">
    <property type="entry name" value="Winged helix-like DNA-binding domain superfamily/Winged helix DNA-binding domain"/>
    <property type="match status" value="1"/>
</dbReference>
<dbReference type="Pfam" id="PF00027">
    <property type="entry name" value="cNMP_binding"/>
    <property type="match status" value="1"/>
</dbReference>
<feature type="domain" description="HTH crp-type" evidence="6">
    <location>
        <begin position="173"/>
        <end position="241"/>
    </location>
</feature>
<dbReference type="GO" id="GO:0005829">
    <property type="term" value="C:cytosol"/>
    <property type="evidence" value="ECO:0007669"/>
    <property type="project" value="TreeGrafter"/>
</dbReference>
<dbReference type="AlphaFoldDB" id="A0A1H6MTU3"/>
<keyword evidence="8" id="KW-1185">Reference proteome</keyword>
<dbReference type="SUPFAM" id="SSF46785">
    <property type="entry name" value="Winged helix' DNA-binding domain"/>
    <property type="match status" value="1"/>
</dbReference>
<dbReference type="STRING" id="65735.SAMN04488075_2522"/>
<organism evidence="7 8">
    <name type="scientific">Paracoccus alkenifer</name>
    <dbReference type="NCBI Taxonomy" id="65735"/>
    <lineage>
        <taxon>Bacteria</taxon>
        <taxon>Pseudomonadati</taxon>
        <taxon>Pseudomonadota</taxon>
        <taxon>Alphaproteobacteria</taxon>
        <taxon>Rhodobacterales</taxon>
        <taxon>Paracoccaceae</taxon>
        <taxon>Paracoccus</taxon>
    </lineage>
</organism>
<accession>A0A1H6MTU3</accession>
<keyword evidence="1" id="KW-0805">Transcription regulation</keyword>
<feature type="compositionally biased region" description="Polar residues" evidence="4">
    <location>
        <begin position="1"/>
        <end position="15"/>
    </location>
</feature>
<gene>
    <name evidence="7" type="ORF">SAMN04488075_2522</name>
</gene>
<evidence type="ECO:0000256" key="2">
    <source>
        <dbReference type="ARBA" id="ARBA00023125"/>
    </source>
</evidence>
<dbReference type="Pfam" id="PF13545">
    <property type="entry name" value="HTH_Crp_2"/>
    <property type="match status" value="1"/>
</dbReference>
<dbReference type="GO" id="GO:0003700">
    <property type="term" value="F:DNA-binding transcription factor activity"/>
    <property type="evidence" value="ECO:0007669"/>
    <property type="project" value="TreeGrafter"/>
</dbReference>
<dbReference type="PROSITE" id="PS50042">
    <property type="entry name" value="CNMP_BINDING_3"/>
    <property type="match status" value="1"/>
</dbReference>
<evidence type="ECO:0000259" key="5">
    <source>
        <dbReference type="PROSITE" id="PS50042"/>
    </source>
</evidence>
<dbReference type="PANTHER" id="PTHR24567:SF26">
    <property type="entry name" value="REGULATORY PROTEIN YEIL"/>
    <property type="match status" value="1"/>
</dbReference>
<dbReference type="InterPro" id="IPR018490">
    <property type="entry name" value="cNMP-bd_dom_sf"/>
</dbReference>
<evidence type="ECO:0000256" key="4">
    <source>
        <dbReference type="SAM" id="MobiDB-lite"/>
    </source>
</evidence>
<dbReference type="EMBL" id="FNXG01000004">
    <property type="protein sequence ID" value="SEI05451.1"/>
    <property type="molecule type" value="Genomic_DNA"/>
</dbReference>
<name>A0A1H6MTU3_9RHOB</name>
<dbReference type="Gene3D" id="2.60.120.10">
    <property type="entry name" value="Jelly Rolls"/>
    <property type="match status" value="1"/>
</dbReference>
<sequence length="258" mass="28624">MSEINSGPDNNQSAPQRPGDDRWAGNCPSESVQAVRQLHLFSQMSDENFAALMRGAYVQNFPPQVDLLTEGERSDFLHVLISGSVDLFASWNGKDACMATMRPVSTFILAATIKDAVYLMSARTLEKSRIVLIPSQDVRAVFNVDNNFARAVVTELAQGYRAVVKTQKDLQLRSSLERLANFLLRQQRRAGGGAVFDLDFEKRRLASFLGMTPENLSRAFKGLQPYGVSVDGMQITIGNQQDLERFAKPHPLIDDPSS</sequence>
<dbReference type="PROSITE" id="PS51063">
    <property type="entry name" value="HTH_CRP_2"/>
    <property type="match status" value="1"/>
</dbReference>
<dbReference type="OrthoDB" id="190787at2"/>
<dbReference type="GO" id="GO:0003677">
    <property type="term" value="F:DNA binding"/>
    <property type="evidence" value="ECO:0007669"/>
    <property type="project" value="UniProtKB-KW"/>
</dbReference>
<evidence type="ECO:0000256" key="3">
    <source>
        <dbReference type="ARBA" id="ARBA00023163"/>
    </source>
</evidence>
<evidence type="ECO:0000313" key="8">
    <source>
        <dbReference type="Proteomes" id="UP000199125"/>
    </source>
</evidence>
<dbReference type="NCBIfam" id="NF006901">
    <property type="entry name" value="PRK09392.1"/>
    <property type="match status" value="1"/>
</dbReference>
<dbReference type="InterPro" id="IPR014710">
    <property type="entry name" value="RmlC-like_jellyroll"/>
</dbReference>
<dbReference type="InterPro" id="IPR000595">
    <property type="entry name" value="cNMP-bd_dom"/>
</dbReference>
<dbReference type="SUPFAM" id="SSF51206">
    <property type="entry name" value="cAMP-binding domain-like"/>
    <property type="match status" value="1"/>
</dbReference>
<dbReference type="InterPro" id="IPR012318">
    <property type="entry name" value="HTH_CRP"/>
</dbReference>
<keyword evidence="2" id="KW-0238">DNA-binding</keyword>
<dbReference type="InterPro" id="IPR036388">
    <property type="entry name" value="WH-like_DNA-bd_sf"/>
</dbReference>
<dbReference type="CDD" id="cd00038">
    <property type="entry name" value="CAP_ED"/>
    <property type="match status" value="1"/>
</dbReference>
<dbReference type="InterPro" id="IPR036390">
    <property type="entry name" value="WH_DNA-bd_sf"/>
</dbReference>
<dbReference type="Proteomes" id="UP000199125">
    <property type="component" value="Unassembled WGS sequence"/>
</dbReference>
<feature type="domain" description="Cyclic nucleotide-binding" evidence="5">
    <location>
        <begin position="40"/>
        <end position="159"/>
    </location>
</feature>
<dbReference type="InterPro" id="IPR050397">
    <property type="entry name" value="Env_Response_Regulators"/>
</dbReference>